<evidence type="ECO:0000259" key="24">
    <source>
        <dbReference type="PROSITE" id="PS50112"/>
    </source>
</evidence>
<protein>
    <recommendedName>
        <fullName evidence="17">Sensory/regulatory protein RpfC</fullName>
        <ecNumber evidence="4">2.7.13.3</ecNumber>
    </recommendedName>
</protein>
<dbReference type="CDD" id="cd16922">
    <property type="entry name" value="HATPase_EvgS-ArcB-TorS-like"/>
    <property type="match status" value="1"/>
</dbReference>
<feature type="modified residue" description="4-aspartylphosphate" evidence="19">
    <location>
        <position position="1191"/>
    </location>
</feature>
<gene>
    <name evidence="27" type="ORF">MAGMO_3766</name>
</gene>
<dbReference type="CDD" id="cd00088">
    <property type="entry name" value="HPT"/>
    <property type="match status" value="1"/>
</dbReference>
<feature type="modified residue" description="4-aspartylphosphate" evidence="19">
    <location>
        <position position="1038"/>
    </location>
</feature>
<keyword evidence="12" id="KW-0067">ATP-binding</keyword>
<feature type="domain" description="PAS" evidence="24">
    <location>
        <begin position="445"/>
        <end position="515"/>
    </location>
</feature>
<evidence type="ECO:0000256" key="21">
    <source>
        <dbReference type="SAM" id="Phobius"/>
    </source>
</evidence>
<dbReference type="Pfam" id="PF00072">
    <property type="entry name" value="Response_reg"/>
    <property type="match status" value="2"/>
</dbReference>
<dbReference type="Pfam" id="PF08448">
    <property type="entry name" value="PAS_4"/>
    <property type="match status" value="1"/>
</dbReference>
<dbReference type="GO" id="GO:0000155">
    <property type="term" value="F:phosphorelay sensor kinase activity"/>
    <property type="evidence" value="ECO:0007669"/>
    <property type="project" value="InterPro"/>
</dbReference>
<dbReference type="InterPro" id="IPR011006">
    <property type="entry name" value="CheY-like_superfamily"/>
</dbReference>
<dbReference type="PROSITE" id="PS50109">
    <property type="entry name" value="HIS_KIN"/>
    <property type="match status" value="1"/>
</dbReference>
<dbReference type="PROSITE" id="PS50110">
    <property type="entry name" value="RESPONSE_REGULATORY"/>
    <property type="match status" value="2"/>
</dbReference>
<keyword evidence="13 21" id="KW-1133">Transmembrane helix</keyword>
<dbReference type="NCBIfam" id="TIGR00229">
    <property type="entry name" value="sensory_box"/>
    <property type="match status" value="2"/>
</dbReference>
<dbReference type="GO" id="GO:0005524">
    <property type="term" value="F:ATP binding"/>
    <property type="evidence" value="ECO:0007669"/>
    <property type="project" value="UniProtKB-KW"/>
</dbReference>
<dbReference type="SMART" id="SM00388">
    <property type="entry name" value="HisKA"/>
    <property type="match status" value="1"/>
</dbReference>
<dbReference type="InterPro" id="IPR000700">
    <property type="entry name" value="PAS-assoc_C"/>
</dbReference>
<dbReference type="SMART" id="SM00091">
    <property type="entry name" value="PAS"/>
    <property type="match status" value="2"/>
</dbReference>
<evidence type="ECO:0000256" key="14">
    <source>
        <dbReference type="ARBA" id="ARBA00023012"/>
    </source>
</evidence>
<evidence type="ECO:0000256" key="20">
    <source>
        <dbReference type="SAM" id="Coils"/>
    </source>
</evidence>
<dbReference type="FunFam" id="1.10.287.130:FF:000002">
    <property type="entry name" value="Two-component osmosensing histidine kinase"/>
    <property type="match status" value="1"/>
</dbReference>
<evidence type="ECO:0000256" key="18">
    <source>
        <dbReference type="PROSITE-ProRule" id="PRU00110"/>
    </source>
</evidence>
<keyword evidence="14" id="KW-0902">Two-component regulatory system</keyword>
<keyword evidence="7 19" id="KW-0597">Phosphoprotein</keyword>
<feature type="coiled-coil region" evidence="20">
    <location>
        <begin position="1496"/>
        <end position="1523"/>
    </location>
</feature>
<dbReference type="FunFam" id="3.30.565.10:FF:000010">
    <property type="entry name" value="Sensor histidine kinase RcsC"/>
    <property type="match status" value="1"/>
</dbReference>
<feature type="domain" description="Response regulatory" evidence="23">
    <location>
        <begin position="1136"/>
        <end position="1258"/>
    </location>
</feature>
<evidence type="ECO:0000256" key="15">
    <source>
        <dbReference type="ARBA" id="ARBA00023136"/>
    </source>
</evidence>
<evidence type="ECO:0000259" key="23">
    <source>
        <dbReference type="PROSITE" id="PS50110"/>
    </source>
</evidence>
<feature type="transmembrane region" description="Helical" evidence="21">
    <location>
        <begin position="14"/>
        <end position="38"/>
    </location>
</feature>
<evidence type="ECO:0000256" key="19">
    <source>
        <dbReference type="PROSITE-ProRule" id="PRU00169"/>
    </source>
</evidence>
<keyword evidence="8 27" id="KW-0808">Transferase</keyword>
<evidence type="ECO:0000259" key="25">
    <source>
        <dbReference type="PROSITE" id="PS50113"/>
    </source>
</evidence>
<dbReference type="GO" id="GO:0005886">
    <property type="term" value="C:plasma membrane"/>
    <property type="evidence" value="ECO:0007669"/>
    <property type="project" value="UniProtKB-SubCell"/>
</dbReference>
<keyword evidence="6" id="KW-0963">Cytoplasm</keyword>
<dbReference type="InterPro" id="IPR004358">
    <property type="entry name" value="Sig_transdc_His_kin-like_C"/>
</dbReference>
<evidence type="ECO:0000256" key="6">
    <source>
        <dbReference type="ARBA" id="ARBA00022490"/>
    </source>
</evidence>
<dbReference type="InterPro" id="IPR001789">
    <property type="entry name" value="Sig_transdc_resp-reg_receiver"/>
</dbReference>
<dbReference type="Pfam" id="PF01627">
    <property type="entry name" value="Hpt"/>
    <property type="match status" value="1"/>
</dbReference>
<evidence type="ECO:0000259" key="26">
    <source>
        <dbReference type="PROSITE" id="PS50894"/>
    </source>
</evidence>
<evidence type="ECO:0000256" key="7">
    <source>
        <dbReference type="ARBA" id="ARBA00022553"/>
    </source>
</evidence>
<keyword evidence="20" id="KW-0175">Coiled coil</keyword>
<dbReference type="InterPro" id="IPR003594">
    <property type="entry name" value="HATPase_dom"/>
</dbReference>
<dbReference type="EC" id="2.7.13.3" evidence="4"/>
<evidence type="ECO:0000256" key="4">
    <source>
        <dbReference type="ARBA" id="ARBA00012438"/>
    </source>
</evidence>
<keyword evidence="11 27" id="KW-0418">Kinase</keyword>
<evidence type="ECO:0000313" key="27">
    <source>
        <dbReference type="EMBL" id="CRH07895.1"/>
    </source>
</evidence>
<evidence type="ECO:0000256" key="12">
    <source>
        <dbReference type="ARBA" id="ARBA00022840"/>
    </source>
</evidence>
<dbReference type="SMART" id="SM00387">
    <property type="entry name" value="HATPase_c"/>
    <property type="match status" value="1"/>
</dbReference>
<keyword evidence="5" id="KW-1003">Cell membrane</keyword>
<evidence type="ECO:0000259" key="22">
    <source>
        <dbReference type="PROSITE" id="PS50109"/>
    </source>
</evidence>
<dbReference type="GO" id="GO:0005737">
    <property type="term" value="C:cytoplasm"/>
    <property type="evidence" value="ECO:0007669"/>
    <property type="project" value="UniProtKB-SubCell"/>
</dbReference>
<feature type="domain" description="PAC" evidence="25">
    <location>
        <begin position="518"/>
        <end position="570"/>
    </location>
</feature>
<evidence type="ECO:0000256" key="10">
    <source>
        <dbReference type="ARBA" id="ARBA00022741"/>
    </source>
</evidence>
<dbReference type="InterPro" id="IPR013655">
    <property type="entry name" value="PAS_fold_3"/>
</dbReference>
<feature type="modified residue" description="Phosphohistidine" evidence="18">
    <location>
        <position position="1342"/>
    </location>
</feature>
<evidence type="ECO:0000256" key="1">
    <source>
        <dbReference type="ARBA" id="ARBA00000085"/>
    </source>
</evidence>
<dbReference type="InterPro" id="IPR035965">
    <property type="entry name" value="PAS-like_dom_sf"/>
</dbReference>
<dbReference type="InterPro" id="IPR036097">
    <property type="entry name" value="HisK_dim/P_sf"/>
</dbReference>
<feature type="transmembrane region" description="Helical" evidence="21">
    <location>
        <begin position="327"/>
        <end position="346"/>
    </location>
</feature>
<keyword evidence="10" id="KW-0547">Nucleotide-binding</keyword>
<dbReference type="InterPro" id="IPR036641">
    <property type="entry name" value="HPT_dom_sf"/>
</dbReference>
<feature type="domain" description="Histidine kinase" evidence="22">
    <location>
        <begin position="744"/>
        <end position="965"/>
    </location>
</feature>
<evidence type="ECO:0000256" key="17">
    <source>
        <dbReference type="ARBA" id="ARBA00068150"/>
    </source>
</evidence>
<comment type="subunit">
    <text evidence="16">At low DSF concentrations, interacts with RpfF.</text>
</comment>
<keyword evidence="15 21" id="KW-0472">Membrane</keyword>
<dbReference type="CDD" id="cd00130">
    <property type="entry name" value="PAS"/>
    <property type="match status" value="2"/>
</dbReference>
<evidence type="ECO:0000256" key="11">
    <source>
        <dbReference type="ARBA" id="ARBA00022777"/>
    </source>
</evidence>
<reference evidence="27" key="1">
    <citation type="submission" date="2015-04" db="EMBL/GenBank/DDBJ databases">
        <authorList>
            <person name="Syromyatnikov M.Y."/>
            <person name="Popov V.N."/>
        </authorList>
    </citation>
    <scope>NUCLEOTIDE SEQUENCE</scope>
    <source>
        <strain evidence="27">MO-1</strain>
    </source>
</reference>
<dbReference type="Pfam" id="PF08447">
    <property type="entry name" value="PAS_3"/>
    <property type="match status" value="1"/>
</dbReference>
<proteinExistence type="predicted"/>
<dbReference type="PROSITE" id="PS50894">
    <property type="entry name" value="HPT"/>
    <property type="match status" value="1"/>
</dbReference>
<dbReference type="SUPFAM" id="SSF47226">
    <property type="entry name" value="Histidine-containing phosphotransfer domain, HPT domain"/>
    <property type="match status" value="1"/>
</dbReference>
<dbReference type="SMART" id="SM00448">
    <property type="entry name" value="REC"/>
    <property type="match status" value="2"/>
</dbReference>
<feature type="domain" description="PAS" evidence="24">
    <location>
        <begin position="571"/>
        <end position="643"/>
    </location>
</feature>
<comment type="catalytic activity">
    <reaction evidence="1">
        <text>ATP + protein L-histidine = ADP + protein N-phospho-L-histidine.</text>
        <dbReference type="EC" id="2.7.13.3"/>
    </reaction>
</comment>
<organism evidence="27">
    <name type="scientific">Magnetococcus massalia (strain MO-1)</name>
    <dbReference type="NCBI Taxonomy" id="451514"/>
    <lineage>
        <taxon>Bacteria</taxon>
        <taxon>Pseudomonadati</taxon>
        <taxon>Pseudomonadota</taxon>
        <taxon>Magnetococcia</taxon>
        <taxon>Magnetococcales</taxon>
        <taxon>Magnetococcaceae</taxon>
        <taxon>Magnetococcus</taxon>
    </lineage>
</organism>
<dbReference type="SMART" id="SM00086">
    <property type="entry name" value="PAC"/>
    <property type="match status" value="1"/>
</dbReference>
<dbReference type="PROSITE" id="PS50113">
    <property type="entry name" value="PAC"/>
    <property type="match status" value="2"/>
</dbReference>
<dbReference type="CDD" id="cd12913">
    <property type="entry name" value="PDC1_MCP_like"/>
    <property type="match status" value="1"/>
</dbReference>
<dbReference type="Gene3D" id="1.10.287.130">
    <property type="match status" value="1"/>
</dbReference>
<accession>A0A1S7LLY5</accession>
<dbReference type="CDD" id="cd17546">
    <property type="entry name" value="REC_hyHK_CKI1_RcsC-like"/>
    <property type="match status" value="2"/>
</dbReference>
<feature type="coiled-coil region" evidence="20">
    <location>
        <begin position="714"/>
        <end position="744"/>
    </location>
</feature>
<dbReference type="InterPro" id="IPR013656">
    <property type="entry name" value="PAS_4"/>
</dbReference>
<dbReference type="SMART" id="SM00073">
    <property type="entry name" value="HPT"/>
    <property type="match status" value="1"/>
</dbReference>
<dbReference type="Gene3D" id="3.30.450.20">
    <property type="entry name" value="PAS domain"/>
    <property type="match status" value="4"/>
</dbReference>
<dbReference type="Pfam" id="PF02518">
    <property type="entry name" value="HATPase_c"/>
    <property type="match status" value="1"/>
</dbReference>
<dbReference type="SUPFAM" id="SSF55874">
    <property type="entry name" value="ATPase domain of HSP90 chaperone/DNA topoisomerase II/histidine kinase"/>
    <property type="match status" value="1"/>
</dbReference>
<dbReference type="InterPro" id="IPR000014">
    <property type="entry name" value="PAS"/>
</dbReference>
<comment type="subcellular location">
    <subcellularLocation>
        <location evidence="3">Cell membrane</location>
        <topology evidence="3">Multi-pass membrane protein</topology>
    </subcellularLocation>
    <subcellularLocation>
        <location evidence="2">Cytoplasm</location>
    </subcellularLocation>
</comment>
<feature type="domain" description="Response regulatory" evidence="23">
    <location>
        <begin position="984"/>
        <end position="1107"/>
    </location>
</feature>
<name>A0A1S7LLY5_MAGMO</name>
<keyword evidence="9 21" id="KW-0812">Transmembrane</keyword>
<sequence length="1566" mass="174556">MIALSPRKSLIGKLLVYGILPAIFIFILTMGYSIWASFNHARQGEEKRLHNLAHQIAQRVEQGNSRAVLAAEVMAKAQQAGMFGKRQHSVAFARQILADYPEFTGAYFGYEPNADGADAPNAAETQNAQEMAGAHDKSGRFIPYWYRDHQDPTQVKLDPLVDMESSLYYDGVRKRYLEAGRALAMVTEPYVYEGKMIVEQTFPIIIEDQFVGIAGVDRALDDIFIQLSQMAQQQGVDIFLISAQKKIVSTTTRQNAQLRTKALHKTPYGRLFISQLHDDAVLVVEDPFDHRHYFYTQVAIPTGQWKLVIRRSYETVMDPLWQQTVHPVLITLIALSIASFITWLVLGRVRQRITCTVEAADQLALGNLVSLDQQELEQEDEIAGLNQRFASLVEAQKQITDACSAIAGGDFSRCLISRSAEDQLVEAINTMSHARHLAEDELKANRQLLEGVIEHSGAVISYKDAEGCYQLVNQRWENMTGLPRHQVLGRDDFEIFSHQQAMILRDLDHAVMNSGKPHQQEERRENHQGRPHNYLSSLFPLRDEQGAVVGICNMSQEITELKRAEGEILETKERFELAVRGSGDALWEYDAKRGENWFSPRFVEMLGYDTDEIPHTMETWQAHIHPDDQERAKQAFEEHLQDGIPYDIEYRLRFKGGEYGWFRARARSLRGPDGRALRASGTISDITEQRTMEEELKHNLSDLDSARLASLNMLLDLEDERKVAEELRLKAEEATQAKSDFLANMSHEIRTPMNAIIGMSHLALQTALTNRQRNYIQKVHRSAESLLGIINDILDFSKIEAGKMDMEAIDFHLEDLFDNLANLVGLKAEDKGVELLFNVDSALPTALVGDPLRLGQILVNLGNNAVKFTDQGEIVISATLEKRQGEDVIFHFAVRDSGIGMTPEQQGKLFKSFSQADSSTTRKYGGTGLGLTISKRLTELMQGDIWVESEAGQGSTFHFTAVLQEQRQPKERIKINREELKGLRVLVVDDNASAREILSTMAISYGMEVDVAENGEVALKQISAANRQKIPYDLALMDWKMPMMDGVSCVKQMQNEPIGTPPAVIMVTAYGREEALDRAQEQQAEIKAVLTKPVTSATLLTAVGETLGRGIANREDGGSSLHSEEDEALQKIRGAHLLLAEDNEINQELALELLANEQISCDVANNGQEALEMLAHCGEAGRRCYDAVLMDIQMPVMDGYSATREIRSQEAMRDLPIIAMTANAMAGDREKVIEAGMNDHIAKPINVREMFATLAKWVTPAEPVAAQAAQAVEATTAAAKDPQALPELPGIDQKAGLATTQQDHRLYRRLLVKFAQSQSAFEANMQQALEAENWPEATRAAHTLKGVAGNLGAKAVQESAHLLEQACEEAQDSSAIKTLLQQVVEQLNPVLEGLAQLTTPPPKPATESPLVWSQIEPLLEQLRTKLQDDDSAAVEEVESLGSLITKATLRAPIQQLERQISSYDFDEALVTLESLEQQLKSVAVAAENSTPPQLDLAALNRVLDRMEELLQEDDSEAVEQIEQLEALAGGSGEQQRIQQMSQQIGSYDFEAALENLQQLRQLWANE</sequence>
<dbReference type="PRINTS" id="PR00344">
    <property type="entry name" value="BCTRLSENSOR"/>
</dbReference>
<dbReference type="InterPro" id="IPR036890">
    <property type="entry name" value="HATPase_C_sf"/>
</dbReference>
<dbReference type="InterPro" id="IPR005467">
    <property type="entry name" value="His_kinase_dom"/>
</dbReference>
<dbReference type="Gene3D" id="3.30.565.10">
    <property type="entry name" value="Histidine kinase-like ATPase, C-terminal domain"/>
    <property type="match status" value="1"/>
</dbReference>
<dbReference type="Pfam" id="PF00512">
    <property type="entry name" value="HisKA"/>
    <property type="match status" value="1"/>
</dbReference>
<evidence type="ECO:0000256" key="16">
    <source>
        <dbReference type="ARBA" id="ARBA00064003"/>
    </source>
</evidence>
<dbReference type="Gene3D" id="1.20.120.160">
    <property type="entry name" value="HPT domain"/>
    <property type="match status" value="1"/>
</dbReference>
<dbReference type="Gene3D" id="3.40.50.2300">
    <property type="match status" value="2"/>
</dbReference>
<dbReference type="InterPro" id="IPR001610">
    <property type="entry name" value="PAC"/>
</dbReference>
<evidence type="ECO:0000256" key="9">
    <source>
        <dbReference type="ARBA" id="ARBA00022692"/>
    </source>
</evidence>
<dbReference type="PANTHER" id="PTHR45339:SF1">
    <property type="entry name" value="HYBRID SIGNAL TRANSDUCTION HISTIDINE KINASE J"/>
    <property type="match status" value="1"/>
</dbReference>
<evidence type="ECO:0000256" key="8">
    <source>
        <dbReference type="ARBA" id="ARBA00022679"/>
    </source>
</evidence>
<evidence type="ECO:0000256" key="13">
    <source>
        <dbReference type="ARBA" id="ARBA00022989"/>
    </source>
</evidence>
<dbReference type="InterPro" id="IPR008207">
    <property type="entry name" value="Sig_transdc_His_kin_Hpt_dom"/>
</dbReference>
<dbReference type="InterPro" id="IPR003661">
    <property type="entry name" value="HisK_dim/P_dom"/>
</dbReference>
<dbReference type="PROSITE" id="PS50112">
    <property type="entry name" value="PAS"/>
    <property type="match status" value="2"/>
</dbReference>
<feature type="domain" description="HPt" evidence="26">
    <location>
        <begin position="1303"/>
        <end position="1394"/>
    </location>
</feature>
<dbReference type="EMBL" id="LO017727">
    <property type="protein sequence ID" value="CRH07895.1"/>
    <property type="molecule type" value="Genomic_DNA"/>
</dbReference>
<dbReference type="SUPFAM" id="SSF55785">
    <property type="entry name" value="PYP-like sensor domain (PAS domain)"/>
    <property type="match status" value="2"/>
</dbReference>
<evidence type="ECO:0000256" key="5">
    <source>
        <dbReference type="ARBA" id="ARBA00022475"/>
    </source>
</evidence>
<dbReference type="GO" id="GO:0032991">
    <property type="term" value="C:protein-containing complex"/>
    <property type="evidence" value="ECO:0007669"/>
    <property type="project" value="UniProtKB-ARBA"/>
</dbReference>
<evidence type="ECO:0000256" key="3">
    <source>
        <dbReference type="ARBA" id="ARBA00004651"/>
    </source>
</evidence>
<feature type="domain" description="PAC" evidence="25">
    <location>
        <begin position="646"/>
        <end position="698"/>
    </location>
</feature>
<dbReference type="CDD" id="cd00082">
    <property type="entry name" value="HisKA"/>
    <property type="match status" value="1"/>
</dbReference>
<dbReference type="SUPFAM" id="SSF47384">
    <property type="entry name" value="Homodimeric domain of signal transducing histidine kinase"/>
    <property type="match status" value="1"/>
</dbReference>
<evidence type="ECO:0000256" key="2">
    <source>
        <dbReference type="ARBA" id="ARBA00004496"/>
    </source>
</evidence>
<dbReference type="FunFam" id="3.30.450.20:FF:000099">
    <property type="entry name" value="Sensory box sensor histidine kinase"/>
    <property type="match status" value="1"/>
</dbReference>
<dbReference type="PANTHER" id="PTHR45339">
    <property type="entry name" value="HYBRID SIGNAL TRANSDUCTION HISTIDINE KINASE J"/>
    <property type="match status" value="1"/>
</dbReference>
<dbReference type="SUPFAM" id="SSF52172">
    <property type="entry name" value="CheY-like"/>
    <property type="match status" value="2"/>
</dbReference>